<evidence type="ECO:0000256" key="1">
    <source>
        <dbReference type="SAM" id="Coils"/>
    </source>
</evidence>
<dbReference type="PANTHER" id="PTHR19290:SF164">
    <property type="entry name" value="BHLH DOMAIN-CONTAINING PROTEIN"/>
    <property type="match status" value="1"/>
</dbReference>
<feature type="region of interest" description="Disordered" evidence="2">
    <location>
        <begin position="153"/>
        <end position="197"/>
    </location>
</feature>
<dbReference type="GO" id="GO:0061564">
    <property type="term" value="P:axon development"/>
    <property type="evidence" value="ECO:0007669"/>
    <property type="project" value="TreeGrafter"/>
</dbReference>
<feature type="domain" description="BHLH" evidence="3">
    <location>
        <begin position="69"/>
        <end position="123"/>
    </location>
</feature>
<evidence type="ECO:0000256" key="2">
    <source>
        <dbReference type="SAM" id="MobiDB-lite"/>
    </source>
</evidence>
<dbReference type="GO" id="GO:0045944">
    <property type="term" value="P:positive regulation of transcription by RNA polymerase II"/>
    <property type="evidence" value="ECO:0007669"/>
    <property type="project" value="TreeGrafter"/>
</dbReference>
<dbReference type="GO" id="GO:0070888">
    <property type="term" value="F:E-box binding"/>
    <property type="evidence" value="ECO:0007669"/>
    <property type="project" value="TreeGrafter"/>
</dbReference>
<dbReference type="GO" id="GO:0007423">
    <property type="term" value="P:sensory organ development"/>
    <property type="evidence" value="ECO:0007669"/>
    <property type="project" value="TreeGrafter"/>
</dbReference>
<dbReference type="Pfam" id="PF00010">
    <property type="entry name" value="HLH"/>
    <property type="match status" value="1"/>
</dbReference>
<dbReference type="GO" id="GO:0000981">
    <property type="term" value="F:DNA-binding transcription factor activity, RNA polymerase II-specific"/>
    <property type="evidence" value="ECO:0007669"/>
    <property type="project" value="TreeGrafter"/>
</dbReference>
<dbReference type="Proteomes" id="UP000035680">
    <property type="component" value="Unassembled WGS sequence"/>
</dbReference>
<accession>A0A0K0F1Q6</accession>
<reference evidence="4" key="1">
    <citation type="submission" date="2014-07" db="EMBL/GenBank/DDBJ databases">
        <authorList>
            <person name="Martin A.A"/>
            <person name="De Silva N."/>
        </authorList>
    </citation>
    <scope>NUCLEOTIDE SEQUENCE</scope>
</reference>
<feature type="compositionally biased region" description="Polar residues" evidence="2">
    <location>
        <begin position="170"/>
        <end position="189"/>
    </location>
</feature>
<keyword evidence="4" id="KW-1185">Reference proteome</keyword>
<dbReference type="STRING" id="75913.A0A0K0F1Q6"/>
<feature type="region of interest" description="Disordered" evidence="2">
    <location>
        <begin position="1"/>
        <end position="34"/>
    </location>
</feature>
<keyword evidence="1" id="KW-0175">Coiled coil</keyword>
<evidence type="ECO:0000313" key="4">
    <source>
        <dbReference type="Proteomes" id="UP000035680"/>
    </source>
</evidence>
<dbReference type="CDD" id="cd11390">
    <property type="entry name" value="bHLH_TS"/>
    <property type="match status" value="1"/>
</dbReference>
<dbReference type="GO" id="GO:0005634">
    <property type="term" value="C:nucleus"/>
    <property type="evidence" value="ECO:0007669"/>
    <property type="project" value="TreeGrafter"/>
</dbReference>
<dbReference type="Gene3D" id="4.10.280.10">
    <property type="entry name" value="Helix-loop-helix DNA-binding domain"/>
    <property type="match status" value="1"/>
</dbReference>
<feature type="coiled-coil region" evidence="1">
    <location>
        <begin position="120"/>
        <end position="147"/>
    </location>
</feature>
<dbReference type="PANTHER" id="PTHR19290">
    <property type="entry name" value="BASIC HELIX-LOOP-HELIX PROTEIN NEUROGENIN-RELATED"/>
    <property type="match status" value="1"/>
</dbReference>
<proteinExistence type="predicted"/>
<reference evidence="5" key="2">
    <citation type="submission" date="2015-08" db="UniProtKB">
        <authorList>
            <consortium name="WormBaseParasite"/>
        </authorList>
    </citation>
    <scope>IDENTIFICATION</scope>
</reference>
<dbReference type="AlphaFoldDB" id="A0A0K0F1Q6"/>
<dbReference type="WBParaSite" id="SVE_0273100.1">
    <property type="protein sequence ID" value="SVE_0273100.1"/>
    <property type="gene ID" value="SVE_0273100"/>
</dbReference>
<sequence>MSICNSTSSETSSSPKSHSSEEDKGQLQSNIPIQYLMEDFEPYVRRRKRCEKEKSKGKDNETEETDQLIIRTCINSRERKRMHDLNNAMEDLRQSLPFSNNANCRKMSKINTLIMATSYIKQMKKHIDDVEKQNLELRRQLEDHKIKVSPFIPTTPKMEEKTPEDEKSISPVTKNKNKTLSTTPQQSGLGTLPPGALLQMPTLPHPFSGFPPNPFLFSFLNTDLSLKNPPQLPFPGFPLYSQPTWLNK</sequence>
<dbReference type="InterPro" id="IPR011598">
    <property type="entry name" value="bHLH_dom"/>
</dbReference>
<name>A0A0K0F1Q6_STRVS</name>
<feature type="compositionally biased region" description="Basic and acidic residues" evidence="2">
    <location>
        <begin position="157"/>
        <end position="168"/>
    </location>
</feature>
<protein>
    <submittedName>
        <fullName evidence="5">BHLH domain-containing protein</fullName>
    </submittedName>
</protein>
<dbReference type="InterPro" id="IPR050359">
    <property type="entry name" value="bHLH_transcription_factors"/>
</dbReference>
<dbReference type="InterPro" id="IPR036638">
    <property type="entry name" value="HLH_DNA-bd_sf"/>
</dbReference>
<evidence type="ECO:0000259" key="3">
    <source>
        <dbReference type="PROSITE" id="PS50888"/>
    </source>
</evidence>
<dbReference type="SMART" id="SM00353">
    <property type="entry name" value="HLH"/>
    <property type="match status" value="1"/>
</dbReference>
<dbReference type="GO" id="GO:0046983">
    <property type="term" value="F:protein dimerization activity"/>
    <property type="evidence" value="ECO:0007669"/>
    <property type="project" value="InterPro"/>
</dbReference>
<evidence type="ECO:0000313" key="5">
    <source>
        <dbReference type="WBParaSite" id="SVE_0273100.1"/>
    </source>
</evidence>
<dbReference type="PROSITE" id="PS50888">
    <property type="entry name" value="BHLH"/>
    <property type="match status" value="1"/>
</dbReference>
<dbReference type="SUPFAM" id="SSF47459">
    <property type="entry name" value="HLH, helix-loop-helix DNA-binding domain"/>
    <property type="match status" value="1"/>
</dbReference>
<feature type="compositionally biased region" description="Low complexity" evidence="2">
    <location>
        <begin position="1"/>
        <end position="17"/>
    </location>
</feature>
<organism evidence="4 5">
    <name type="scientific">Strongyloides venezuelensis</name>
    <name type="common">Threadworm</name>
    <dbReference type="NCBI Taxonomy" id="75913"/>
    <lineage>
        <taxon>Eukaryota</taxon>
        <taxon>Metazoa</taxon>
        <taxon>Ecdysozoa</taxon>
        <taxon>Nematoda</taxon>
        <taxon>Chromadorea</taxon>
        <taxon>Rhabditida</taxon>
        <taxon>Tylenchina</taxon>
        <taxon>Panagrolaimomorpha</taxon>
        <taxon>Strongyloidoidea</taxon>
        <taxon>Strongyloididae</taxon>
        <taxon>Strongyloides</taxon>
    </lineage>
</organism>